<sequence>MHSNILNRHMVYISFPLRVYPPNQRPLPLTLPAYLRKLKKITHQLFFLKIFPIHVWLNKLPEKLALTWLACFIQMPCQNQEDRLLPTWK</sequence>
<organism evidence="1 2">
    <name type="scientific">Klebsiella pneumoniae</name>
    <dbReference type="NCBI Taxonomy" id="573"/>
    <lineage>
        <taxon>Bacteria</taxon>
        <taxon>Pseudomonadati</taxon>
        <taxon>Pseudomonadota</taxon>
        <taxon>Gammaproteobacteria</taxon>
        <taxon>Enterobacterales</taxon>
        <taxon>Enterobacteriaceae</taxon>
        <taxon>Klebsiella/Raoultella group</taxon>
        <taxon>Klebsiella</taxon>
        <taxon>Klebsiella pneumoniae complex</taxon>
    </lineage>
</organism>
<name>A0A2X3C1T7_KLEPN</name>
<dbReference type="Proteomes" id="UP000250675">
    <property type="component" value="Unassembled WGS sequence"/>
</dbReference>
<evidence type="ECO:0000313" key="2">
    <source>
        <dbReference type="Proteomes" id="UP000250675"/>
    </source>
</evidence>
<reference evidence="1 2" key="1">
    <citation type="submission" date="2018-06" db="EMBL/GenBank/DDBJ databases">
        <authorList>
            <consortium name="Pathogen Informatics"/>
            <person name="Doyle S."/>
        </authorList>
    </citation>
    <scope>NUCLEOTIDE SEQUENCE [LARGE SCALE GENOMIC DNA]</scope>
    <source>
        <strain evidence="1 2">NCTC9645</strain>
    </source>
</reference>
<gene>
    <name evidence="1" type="ORF">NCTC9645_00545</name>
</gene>
<evidence type="ECO:0000313" key="1">
    <source>
        <dbReference type="EMBL" id="SQC11218.1"/>
    </source>
</evidence>
<protein>
    <submittedName>
        <fullName evidence="1">Uncharacterized protein</fullName>
    </submittedName>
</protein>
<dbReference type="AlphaFoldDB" id="A0A2X3C1T7"/>
<dbReference type="EMBL" id="UASO01000003">
    <property type="protein sequence ID" value="SQC11218.1"/>
    <property type="molecule type" value="Genomic_DNA"/>
</dbReference>
<proteinExistence type="predicted"/>
<accession>A0A2X3C1T7</accession>